<dbReference type="InterPro" id="IPR005490">
    <property type="entry name" value="LD_TPept_cat_dom"/>
</dbReference>
<evidence type="ECO:0000256" key="6">
    <source>
        <dbReference type="ARBA" id="ARBA00023316"/>
    </source>
</evidence>
<dbReference type="NCBIfam" id="NF004785">
    <property type="entry name" value="PRK06132.1-2"/>
    <property type="match status" value="1"/>
</dbReference>
<dbReference type="EMBL" id="CP113162">
    <property type="protein sequence ID" value="WEF50339.1"/>
    <property type="molecule type" value="Genomic_DNA"/>
</dbReference>
<dbReference type="InterPro" id="IPR016915">
    <property type="entry name" value="UCP029342"/>
</dbReference>
<feature type="domain" description="L,D-TPase catalytic" evidence="10">
    <location>
        <begin position="84"/>
        <end position="193"/>
    </location>
</feature>
<evidence type="ECO:0000313" key="11">
    <source>
        <dbReference type="EMBL" id="WEF50339.1"/>
    </source>
</evidence>
<keyword evidence="12" id="KW-1185">Reference proteome</keyword>
<feature type="chain" id="PRO_5046015903" evidence="9">
    <location>
        <begin position="38"/>
        <end position="437"/>
    </location>
</feature>
<feature type="signal peptide" evidence="9">
    <location>
        <begin position="1"/>
        <end position="37"/>
    </location>
</feature>
<reference evidence="11 12" key="1">
    <citation type="submission" date="2022-11" db="EMBL/GenBank/DDBJ databases">
        <authorList>
            <person name="Siebert D."/>
            <person name="Busche T."/>
            <person name="Saydam E."/>
            <person name="Kalinowski J."/>
            <person name="Ruckert C."/>
            <person name="Blombach B."/>
        </authorList>
    </citation>
    <scope>NUCLEOTIDE SEQUENCE [LARGE SCALE GENOMIC DNA]</scope>
    <source>
        <strain evidence="11 12">DSM 1083</strain>
    </source>
</reference>
<feature type="region of interest" description="Disordered" evidence="8">
    <location>
        <begin position="267"/>
        <end position="293"/>
    </location>
</feature>
<evidence type="ECO:0000256" key="2">
    <source>
        <dbReference type="ARBA" id="ARBA00005992"/>
    </source>
</evidence>
<dbReference type="Proteomes" id="UP001213907">
    <property type="component" value="Chromosome"/>
</dbReference>
<sequence>MSTRQQTLRTSNSMAAIRRITLISAMALVVLPAAAHAQFFWDNDGFDSDRGIPAPQPERPRVKHVRKAQKPIVIKETTKPKGPLLISISIEEQRLKIYDSNGLYAETPISTGMRGHSTPMGVFSVIGKEKFHRSNIYSGAPMPYMQRITWSGIAMHAGVLPGYPASHGCIRMPMNFATRMYGWTRMGARVVIAPGELSPVDFSHPLLFTHRPEPKVTAATDKGDTIAALPELKPILNLESGLQTTNSIAAPIRTADASGTVPLAASGTAVEPANGDAAKPEPTAPQTPATEVKPVKRTGHIAAFISRKEGKIFVRQNFAPLFEAPVTITDGGPLGTHVFTIRASNDDPRTFQWSVVSLPPRQPPASQARKHRRGEIERPTAEVALPSPSAALDRITIPEDAMQKIAEAVMPGDSLIVSDLGLGGETGLGTDFIVPLR</sequence>
<evidence type="ECO:0000256" key="7">
    <source>
        <dbReference type="PROSITE-ProRule" id="PRU01373"/>
    </source>
</evidence>
<accession>A0ABY8BN35</accession>
<evidence type="ECO:0000256" key="3">
    <source>
        <dbReference type="ARBA" id="ARBA00022679"/>
    </source>
</evidence>
<evidence type="ECO:0000259" key="10">
    <source>
        <dbReference type="PROSITE" id="PS52029"/>
    </source>
</evidence>
<evidence type="ECO:0000256" key="4">
    <source>
        <dbReference type="ARBA" id="ARBA00022960"/>
    </source>
</evidence>
<dbReference type="Pfam" id="PF03734">
    <property type="entry name" value="YkuD"/>
    <property type="match status" value="1"/>
</dbReference>
<evidence type="ECO:0000256" key="1">
    <source>
        <dbReference type="ARBA" id="ARBA00004752"/>
    </source>
</evidence>
<name>A0ABY8BN35_AFICR</name>
<comment type="pathway">
    <text evidence="1 7">Cell wall biogenesis; peptidoglycan biosynthesis.</text>
</comment>
<feature type="active site" description="Nucleophile" evidence="7">
    <location>
        <position position="169"/>
    </location>
</feature>
<feature type="active site" description="Proton donor/acceptor" evidence="7">
    <location>
        <position position="156"/>
    </location>
</feature>
<protein>
    <submittedName>
        <fullName evidence="11">L,D-transpeptidase</fullName>
    </submittedName>
</protein>
<dbReference type="PROSITE" id="PS52029">
    <property type="entry name" value="LD_TPASE"/>
    <property type="match status" value="1"/>
</dbReference>
<dbReference type="InterPro" id="IPR050979">
    <property type="entry name" value="LD-transpeptidase"/>
</dbReference>
<proteinExistence type="inferred from homology"/>
<keyword evidence="5 7" id="KW-0573">Peptidoglycan synthesis</keyword>
<dbReference type="PANTHER" id="PTHR30582">
    <property type="entry name" value="L,D-TRANSPEPTIDASE"/>
    <property type="match status" value="1"/>
</dbReference>
<dbReference type="SUPFAM" id="SSF141523">
    <property type="entry name" value="L,D-transpeptidase catalytic domain-like"/>
    <property type="match status" value="1"/>
</dbReference>
<dbReference type="Gene3D" id="2.40.440.10">
    <property type="entry name" value="L,D-transpeptidase catalytic domain-like"/>
    <property type="match status" value="1"/>
</dbReference>
<evidence type="ECO:0000256" key="8">
    <source>
        <dbReference type="SAM" id="MobiDB-lite"/>
    </source>
</evidence>
<keyword evidence="4 7" id="KW-0133">Cell shape</keyword>
<dbReference type="PIRSF" id="PIRSF029342">
    <property type="entry name" value="UCP029342_ErfK/YbiS/YcfS/YnhG"/>
    <property type="match status" value="1"/>
</dbReference>
<gene>
    <name evidence="11" type="ORF">AFIC_001875</name>
</gene>
<organism evidence="11 12">
    <name type="scientific">Afipia carboxydohydrogena</name>
    <name type="common">Pseudomonas carboxydohydrogena</name>
    <dbReference type="NCBI Taxonomy" id="290"/>
    <lineage>
        <taxon>Bacteria</taxon>
        <taxon>Pseudomonadati</taxon>
        <taxon>Pseudomonadota</taxon>
        <taxon>Alphaproteobacteria</taxon>
        <taxon>Hyphomicrobiales</taxon>
        <taxon>Nitrobacteraceae</taxon>
        <taxon>Afipia</taxon>
    </lineage>
</organism>
<keyword evidence="9" id="KW-0732">Signal</keyword>
<evidence type="ECO:0000313" key="12">
    <source>
        <dbReference type="Proteomes" id="UP001213907"/>
    </source>
</evidence>
<keyword evidence="6 7" id="KW-0961">Cell wall biogenesis/degradation</keyword>
<dbReference type="CDD" id="cd16913">
    <property type="entry name" value="YkuD_like"/>
    <property type="match status" value="1"/>
</dbReference>
<dbReference type="InterPro" id="IPR038063">
    <property type="entry name" value="Transpep_catalytic_dom"/>
</dbReference>
<evidence type="ECO:0000256" key="9">
    <source>
        <dbReference type="SAM" id="SignalP"/>
    </source>
</evidence>
<dbReference type="PANTHER" id="PTHR30582:SF2">
    <property type="entry name" value="L,D-TRANSPEPTIDASE YCIB-RELATED"/>
    <property type="match status" value="1"/>
</dbReference>
<comment type="similarity">
    <text evidence="2">Belongs to the YkuD family.</text>
</comment>
<evidence type="ECO:0000256" key="5">
    <source>
        <dbReference type="ARBA" id="ARBA00022984"/>
    </source>
</evidence>
<feature type="compositionally biased region" description="Low complexity" evidence="8">
    <location>
        <begin position="280"/>
        <end position="290"/>
    </location>
</feature>
<keyword evidence="3" id="KW-0808">Transferase</keyword>